<comment type="caution">
    <text evidence="1">The sequence shown here is derived from an EMBL/GenBank/DDBJ whole genome shotgun (WGS) entry which is preliminary data.</text>
</comment>
<sequence>MDKVLVVTKRAESVSQMKLLTLSKAEVQERIEILKVHLEEEESQVQIAMMLLVWVIFAKVIMRIDNNLFPEETEFDALVEEMKNIPELGEKLAIENKVGILKYFWNCQPDNDFFANFFKCAEQMQDSFSFHYKDKIGKAFRPSSSKLEVNYNGDRYILKASHNDQTGNGKGEKNGQLFSWIEICDTLFRDLVRIGGVISCSGRHSDKTEEYVRAIMLTTVWIVYGRDDCDAYIDVTKEILKDIDQEQVPDYKITLLVALLEYLKITLKQKWFDSFIQIQRILEHKPDVE</sequence>
<dbReference type="AlphaFoldDB" id="A0ABD2PJQ0"/>
<reference evidence="1 2" key="1">
    <citation type="submission" date="2024-11" db="EMBL/GenBank/DDBJ databases">
        <title>Adaptive evolution of stress response genes in parasites aligns with host niche diversity.</title>
        <authorList>
            <person name="Hahn C."/>
            <person name="Resl P."/>
        </authorList>
    </citation>
    <scope>NUCLEOTIDE SEQUENCE [LARGE SCALE GENOMIC DNA]</scope>
    <source>
        <strain evidence="1">EGGRZ-B1_66</strain>
        <tissue evidence="1">Body</tissue>
    </source>
</reference>
<name>A0ABD2PJQ0_9PLAT</name>
<evidence type="ECO:0000313" key="1">
    <source>
        <dbReference type="EMBL" id="KAL3307158.1"/>
    </source>
</evidence>
<protein>
    <submittedName>
        <fullName evidence="1">Uncharacterized protein</fullName>
    </submittedName>
</protein>
<proteinExistence type="predicted"/>
<dbReference type="Proteomes" id="UP001626550">
    <property type="component" value="Unassembled WGS sequence"/>
</dbReference>
<organism evidence="1 2">
    <name type="scientific">Cichlidogyrus casuarinus</name>
    <dbReference type="NCBI Taxonomy" id="1844966"/>
    <lineage>
        <taxon>Eukaryota</taxon>
        <taxon>Metazoa</taxon>
        <taxon>Spiralia</taxon>
        <taxon>Lophotrochozoa</taxon>
        <taxon>Platyhelminthes</taxon>
        <taxon>Monogenea</taxon>
        <taxon>Monopisthocotylea</taxon>
        <taxon>Dactylogyridea</taxon>
        <taxon>Ancyrocephalidae</taxon>
        <taxon>Cichlidogyrus</taxon>
    </lineage>
</organism>
<accession>A0ABD2PJQ0</accession>
<keyword evidence="2" id="KW-1185">Reference proteome</keyword>
<dbReference type="EMBL" id="JBJKFK010008147">
    <property type="protein sequence ID" value="KAL3307158.1"/>
    <property type="molecule type" value="Genomic_DNA"/>
</dbReference>
<evidence type="ECO:0000313" key="2">
    <source>
        <dbReference type="Proteomes" id="UP001626550"/>
    </source>
</evidence>
<gene>
    <name evidence="1" type="ORF">Ciccas_014335</name>
</gene>